<dbReference type="PANTHER" id="PTHR42982:SF1">
    <property type="entry name" value="SEC-INDEPENDENT PROTEIN TRANSLOCASE PROTEIN TATA"/>
    <property type="match status" value="1"/>
</dbReference>
<dbReference type="InterPro" id="IPR003369">
    <property type="entry name" value="TatA/B/E"/>
</dbReference>
<comment type="subunit">
    <text evidence="9">Forms a complex with TatC.</text>
</comment>
<dbReference type="GO" id="GO:0043953">
    <property type="term" value="P:protein transport by the Tat complex"/>
    <property type="evidence" value="ECO:0007669"/>
    <property type="project" value="UniProtKB-UniRule"/>
</dbReference>
<protein>
    <recommendedName>
        <fullName evidence="9">Sec-independent protein translocase protein TatA</fullName>
    </recommendedName>
</protein>
<evidence type="ECO:0000256" key="9">
    <source>
        <dbReference type="HAMAP-Rule" id="MF_00236"/>
    </source>
</evidence>
<comment type="function">
    <text evidence="9">Part of the twin-arginine translocation (Tat) system that transports large folded proteins containing a characteristic twin-arginine motif in their signal peptide across membranes. TatA could form the protein-conducting channel of the Tat system.</text>
</comment>
<dbReference type="HAMAP" id="MF_00236">
    <property type="entry name" value="TatA_E"/>
    <property type="match status" value="1"/>
</dbReference>
<evidence type="ECO:0000256" key="1">
    <source>
        <dbReference type="ARBA" id="ARBA00004162"/>
    </source>
</evidence>
<dbReference type="RefSeq" id="WP_252854753.1">
    <property type="nucleotide sequence ID" value="NZ_JAMXLR010000076.1"/>
</dbReference>
<dbReference type="InterPro" id="IPR006312">
    <property type="entry name" value="TatA/E"/>
</dbReference>
<dbReference type="GO" id="GO:0033281">
    <property type="term" value="C:TAT protein transport complex"/>
    <property type="evidence" value="ECO:0007669"/>
    <property type="project" value="UniProtKB-UniRule"/>
</dbReference>
<evidence type="ECO:0000256" key="5">
    <source>
        <dbReference type="ARBA" id="ARBA00022927"/>
    </source>
</evidence>
<comment type="similarity">
    <text evidence="9">Belongs to the TatA/E family.</text>
</comment>
<evidence type="ECO:0000256" key="3">
    <source>
        <dbReference type="ARBA" id="ARBA00022475"/>
    </source>
</evidence>
<dbReference type="PANTHER" id="PTHR42982">
    <property type="entry name" value="SEC-INDEPENDENT PROTEIN TRANSLOCASE PROTEIN TATA"/>
    <property type="match status" value="1"/>
</dbReference>
<proteinExistence type="inferred from homology"/>
<evidence type="ECO:0000313" key="10">
    <source>
        <dbReference type="EMBL" id="MCO6046640.1"/>
    </source>
</evidence>
<dbReference type="Gene3D" id="1.20.5.3310">
    <property type="match status" value="1"/>
</dbReference>
<keyword evidence="2 9" id="KW-0813">Transport</keyword>
<comment type="caution">
    <text evidence="10">The sequence shown here is derived from an EMBL/GenBank/DDBJ whole genome shotgun (WGS) entry which is preliminary data.</text>
</comment>
<keyword evidence="6 9" id="KW-1133">Transmembrane helix</keyword>
<keyword evidence="8 9" id="KW-0472">Membrane</keyword>
<comment type="subcellular location">
    <subcellularLocation>
        <location evidence="1 9">Cell membrane</location>
        <topology evidence="1 9">Single-pass membrane protein</topology>
    </subcellularLocation>
</comment>
<evidence type="ECO:0000256" key="4">
    <source>
        <dbReference type="ARBA" id="ARBA00022692"/>
    </source>
</evidence>
<dbReference type="GO" id="GO:0008320">
    <property type="term" value="F:protein transmembrane transporter activity"/>
    <property type="evidence" value="ECO:0007669"/>
    <property type="project" value="UniProtKB-UniRule"/>
</dbReference>
<keyword evidence="11" id="KW-1185">Reference proteome</keyword>
<name>A0A9X2FCW3_9BACT</name>
<dbReference type="Pfam" id="PF02416">
    <property type="entry name" value="TatA_B_E"/>
    <property type="match status" value="1"/>
</dbReference>
<dbReference type="NCBIfam" id="TIGR01411">
    <property type="entry name" value="tatAE"/>
    <property type="match status" value="1"/>
</dbReference>
<gene>
    <name evidence="9" type="primary">tatA</name>
    <name evidence="10" type="ORF">NG895_22315</name>
</gene>
<evidence type="ECO:0000256" key="7">
    <source>
        <dbReference type="ARBA" id="ARBA00023010"/>
    </source>
</evidence>
<dbReference type="Proteomes" id="UP001155241">
    <property type="component" value="Unassembled WGS sequence"/>
</dbReference>
<organism evidence="10 11">
    <name type="scientific">Aeoliella straminimaris</name>
    <dbReference type="NCBI Taxonomy" id="2954799"/>
    <lineage>
        <taxon>Bacteria</taxon>
        <taxon>Pseudomonadati</taxon>
        <taxon>Planctomycetota</taxon>
        <taxon>Planctomycetia</taxon>
        <taxon>Pirellulales</taxon>
        <taxon>Lacipirellulaceae</taxon>
        <taxon>Aeoliella</taxon>
    </lineage>
</organism>
<dbReference type="EMBL" id="JAMXLR010000076">
    <property type="protein sequence ID" value="MCO6046640.1"/>
    <property type="molecule type" value="Genomic_DNA"/>
</dbReference>
<sequence length="58" mass="6479">MFTPGPLQILIVLVIVLLLFGNRLPSLARSMGQSLVEFKKGVKEIDEKKSDETQEPSH</sequence>
<accession>A0A9X2FCW3</accession>
<reference evidence="10" key="1">
    <citation type="submission" date="2022-06" db="EMBL/GenBank/DDBJ databases">
        <title>Aeoliella straminimaris, a novel planctomycete from sediments.</title>
        <authorList>
            <person name="Vitorino I.R."/>
            <person name="Lage O.M."/>
        </authorList>
    </citation>
    <scope>NUCLEOTIDE SEQUENCE</scope>
    <source>
        <strain evidence="10">ICT_H6.2</strain>
    </source>
</reference>
<keyword evidence="4 9" id="KW-0812">Transmembrane</keyword>
<evidence type="ECO:0000256" key="6">
    <source>
        <dbReference type="ARBA" id="ARBA00022989"/>
    </source>
</evidence>
<evidence type="ECO:0000256" key="8">
    <source>
        <dbReference type="ARBA" id="ARBA00023136"/>
    </source>
</evidence>
<keyword evidence="7 9" id="KW-0811">Translocation</keyword>
<dbReference type="AlphaFoldDB" id="A0A9X2FCW3"/>
<evidence type="ECO:0000313" key="11">
    <source>
        <dbReference type="Proteomes" id="UP001155241"/>
    </source>
</evidence>
<evidence type="ECO:0000256" key="2">
    <source>
        <dbReference type="ARBA" id="ARBA00022448"/>
    </source>
</evidence>
<keyword evidence="5 9" id="KW-0653">Protein transport</keyword>
<keyword evidence="3 9" id="KW-1003">Cell membrane</keyword>